<reference evidence="3 5" key="3">
    <citation type="submission" date="2020-11" db="EMBL/GenBank/DDBJ databases">
        <title>Closed and high quality bacterial genomes of the OMM12 community.</title>
        <authorList>
            <person name="Marbouty M."/>
            <person name="Lamy-Besnier Q."/>
            <person name="Debarbieux L."/>
            <person name="Koszul R."/>
        </authorList>
    </citation>
    <scope>NUCLEOTIDE SEQUENCE [LARGE SCALE GENOMIC DNA]</scope>
    <source>
        <strain evidence="3 5">KB18</strain>
    </source>
</reference>
<dbReference type="Proteomes" id="UP000596035">
    <property type="component" value="Chromosome"/>
</dbReference>
<dbReference type="AlphaFoldDB" id="A0A1Z2XSJ1"/>
<evidence type="ECO:0000256" key="1">
    <source>
        <dbReference type="SAM" id="Phobius"/>
    </source>
</evidence>
<accession>A0A1Z2XSJ1</accession>
<sequence length="105" mass="11844">MIIFELDKEDIEYAERISDLADMSIIIDESRSFSSELNSVIQLGVTLAPYAITGVTLIIIELIKNRKKIKIKVTDDSFEIEGEEETALQLAKELISLNQDVKAKK</sequence>
<protein>
    <submittedName>
        <fullName evidence="3">Uncharacterized protein</fullName>
    </submittedName>
</protein>
<gene>
    <name evidence="2" type="ORF">ADH66_12550</name>
    <name evidence="3" type="ORF">I5Q82_02855</name>
</gene>
<keyword evidence="1" id="KW-0472">Membrane</keyword>
<reference evidence="4" key="2">
    <citation type="submission" date="2017-05" db="EMBL/GenBank/DDBJ databases">
        <title>Improved OligoMM genomes.</title>
        <authorList>
            <person name="Garzetti D."/>
        </authorList>
    </citation>
    <scope>NUCLEOTIDE SEQUENCE [LARGE SCALE GENOMIC DNA]</scope>
    <source>
        <strain evidence="4">KB18</strain>
    </source>
</reference>
<keyword evidence="1" id="KW-1133">Transmembrane helix</keyword>
<keyword evidence="1" id="KW-0812">Transmembrane</keyword>
<name>A0A1Z2XSJ1_9FIRM</name>
<dbReference type="EMBL" id="CP021422">
    <property type="protein sequence ID" value="ASB41410.1"/>
    <property type="molecule type" value="Genomic_DNA"/>
</dbReference>
<organism evidence="3 5">
    <name type="scientific">Acutalibacter muris</name>
    <dbReference type="NCBI Taxonomy" id="1796620"/>
    <lineage>
        <taxon>Bacteria</taxon>
        <taxon>Bacillati</taxon>
        <taxon>Bacillota</taxon>
        <taxon>Clostridia</taxon>
        <taxon>Eubacteriales</taxon>
        <taxon>Acutalibacteraceae</taxon>
        <taxon>Acutalibacter</taxon>
    </lineage>
</organism>
<evidence type="ECO:0000313" key="3">
    <source>
        <dbReference type="EMBL" id="QQR30669.1"/>
    </source>
</evidence>
<evidence type="ECO:0000313" key="2">
    <source>
        <dbReference type="EMBL" id="ASB41410.1"/>
    </source>
</evidence>
<dbReference type="RefSeq" id="WP_066540137.1">
    <property type="nucleotide sequence ID" value="NZ_CP021422.1"/>
</dbReference>
<feature type="transmembrane region" description="Helical" evidence="1">
    <location>
        <begin position="40"/>
        <end position="63"/>
    </location>
</feature>
<keyword evidence="4" id="KW-1185">Reference proteome</keyword>
<evidence type="ECO:0000313" key="4">
    <source>
        <dbReference type="Proteomes" id="UP000196710"/>
    </source>
</evidence>
<dbReference type="Proteomes" id="UP000196710">
    <property type="component" value="Chromosome"/>
</dbReference>
<evidence type="ECO:0000313" key="5">
    <source>
        <dbReference type="Proteomes" id="UP000596035"/>
    </source>
</evidence>
<dbReference type="KEGG" id="amur:ADH66_12550"/>
<dbReference type="EMBL" id="CP065321">
    <property type="protein sequence ID" value="QQR30669.1"/>
    <property type="molecule type" value="Genomic_DNA"/>
</dbReference>
<reference evidence="2" key="1">
    <citation type="journal article" date="2017" name="Genome Announc.">
        <title>High-Quality Whole-Genome Sequences of the Oligo-Mouse-Microbiota Bacterial Community.</title>
        <authorList>
            <person name="Garzetti D."/>
            <person name="Brugiroux S."/>
            <person name="Bunk B."/>
            <person name="Pukall R."/>
            <person name="McCoy K.D."/>
            <person name="Macpherson A.J."/>
            <person name="Stecher B."/>
        </authorList>
    </citation>
    <scope>NUCLEOTIDE SEQUENCE</scope>
    <source>
        <strain evidence="2">KB18</strain>
    </source>
</reference>
<proteinExistence type="predicted"/>